<keyword evidence="3" id="KW-1185">Reference proteome</keyword>
<dbReference type="RefSeq" id="WP_167212243.1">
    <property type="nucleotide sequence ID" value="NZ_CP050063.1"/>
</dbReference>
<proteinExistence type="predicted"/>
<dbReference type="InterPro" id="IPR006311">
    <property type="entry name" value="TAT_signal"/>
</dbReference>
<dbReference type="Pfam" id="PF00561">
    <property type="entry name" value="Abhydrolase_1"/>
    <property type="match status" value="1"/>
</dbReference>
<evidence type="ECO:0000313" key="3">
    <source>
        <dbReference type="Proteomes" id="UP000501802"/>
    </source>
</evidence>
<sequence length="352" mass="38735">MSEQLNYERRRLLTTAAISIAVGPFIMAGSASAHSGRESQTTSSTFSQEPISSFDVLKQIDAGVLTIGYAELGPNDGIPVLLLHGWPYGIHSFVDVAPMLVARGCRVIVPYLRGHGTTRFLRSETPRSGQQASLGADIIALMDALKISRAVLAGYDWGGRAACVVAALWPERCMGLVSVNSYLIQDIAKATLPLPALIEAGFWYQYYFLTERGRAGLTANRRDIARLMWTRNSPNWRFTDTEFDRSATAFDNPDYVEVVIHSYRHRLGFTDGYLMYQDIEKQLALQPVITVPSITLDGDADGVVPATDGKAMAGKFSGWRQHRVIPNAGHNLPQENPAAFTDAVWELASKQQ</sequence>
<evidence type="ECO:0000313" key="2">
    <source>
        <dbReference type="EMBL" id="QIP15020.1"/>
    </source>
</evidence>
<dbReference type="InterPro" id="IPR050266">
    <property type="entry name" value="AB_hydrolase_sf"/>
</dbReference>
<dbReference type="InterPro" id="IPR029058">
    <property type="entry name" value="AB_hydrolase_fold"/>
</dbReference>
<dbReference type="PANTHER" id="PTHR43798">
    <property type="entry name" value="MONOACYLGLYCEROL LIPASE"/>
    <property type="match status" value="1"/>
</dbReference>
<dbReference type="GO" id="GO:0016787">
    <property type="term" value="F:hydrolase activity"/>
    <property type="evidence" value="ECO:0007669"/>
    <property type="project" value="UniProtKB-KW"/>
</dbReference>
<keyword evidence="2" id="KW-0378">Hydrolase</keyword>
<dbReference type="EMBL" id="CP050063">
    <property type="protein sequence ID" value="QIP15020.1"/>
    <property type="molecule type" value="Genomic_DNA"/>
</dbReference>
<dbReference type="SUPFAM" id="SSF53474">
    <property type="entry name" value="alpha/beta-Hydrolases"/>
    <property type="match status" value="1"/>
</dbReference>
<protein>
    <submittedName>
        <fullName evidence="2">Alpha/beta hydrolase</fullName>
    </submittedName>
</protein>
<dbReference type="InterPro" id="IPR000073">
    <property type="entry name" value="AB_hydrolase_1"/>
</dbReference>
<reference evidence="2 3" key="1">
    <citation type="submission" date="2020-03" db="EMBL/GenBank/DDBJ databases">
        <authorList>
            <person name="Kim M.K."/>
        </authorList>
    </citation>
    <scope>NUCLEOTIDE SEQUENCE [LARGE SCALE GENOMIC DNA]</scope>
    <source>
        <strain evidence="2 3">BT328</strain>
    </source>
</reference>
<dbReference type="PRINTS" id="PR00412">
    <property type="entry name" value="EPOXHYDRLASE"/>
</dbReference>
<dbReference type="PROSITE" id="PS51318">
    <property type="entry name" value="TAT"/>
    <property type="match status" value="1"/>
</dbReference>
<dbReference type="AlphaFoldDB" id="A0A6G9ARI2"/>
<organism evidence="2 3">
    <name type="scientific">Spirosoma aureum</name>
    <dbReference type="NCBI Taxonomy" id="2692134"/>
    <lineage>
        <taxon>Bacteria</taxon>
        <taxon>Pseudomonadati</taxon>
        <taxon>Bacteroidota</taxon>
        <taxon>Cytophagia</taxon>
        <taxon>Cytophagales</taxon>
        <taxon>Cytophagaceae</taxon>
        <taxon>Spirosoma</taxon>
    </lineage>
</organism>
<dbReference type="Proteomes" id="UP000501802">
    <property type="component" value="Chromosome"/>
</dbReference>
<dbReference type="KEGG" id="spib:G8759_21550"/>
<feature type="domain" description="AB hydrolase-1" evidence="1">
    <location>
        <begin position="79"/>
        <end position="335"/>
    </location>
</feature>
<dbReference type="InterPro" id="IPR000639">
    <property type="entry name" value="Epox_hydrolase-like"/>
</dbReference>
<gene>
    <name evidence="2" type="ORF">G8759_21550</name>
</gene>
<name>A0A6G9ARI2_9BACT</name>
<dbReference type="Gene3D" id="3.40.50.1820">
    <property type="entry name" value="alpha/beta hydrolase"/>
    <property type="match status" value="1"/>
</dbReference>
<accession>A0A6G9ARI2</accession>
<evidence type="ECO:0000259" key="1">
    <source>
        <dbReference type="Pfam" id="PF00561"/>
    </source>
</evidence>